<name>A0ACC2K2F5_PERAE</name>
<reference evidence="1 2" key="1">
    <citation type="journal article" date="2022" name="Hortic Res">
        <title>A haplotype resolved chromosomal level avocado genome allows analysis of novel avocado genes.</title>
        <authorList>
            <person name="Nath O."/>
            <person name="Fletcher S.J."/>
            <person name="Hayward A."/>
            <person name="Shaw L.M."/>
            <person name="Masouleh A.K."/>
            <person name="Furtado A."/>
            <person name="Henry R.J."/>
            <person name="Mitter N."/>
        </authorList>
    </citation>
    <scope>NUCLEOTIDE SEQUENCE [LARGE SCALE GENOMIC DNA]</scope>
    <source>
        <strain evidence="2">cv. Hass</strain>
    </source>
</reference>
<keyword evidence="2" id="KW-1185">Reference proteome</keyword>
<accession>A0ACC2K2F5</accession>
<gene>
    <name evidence="1" type="ORF">MRB53_034662</name>
</gene>
<evidence type="ECO:0000313" key="1">
    <source>
        <dbReference type="EMBL" id="KAJ8615290.1"/>
    </source>
</evidence>
<protein>
    <submittedName>
        <fullName evidence="1">Uncharacterized protein</fullName>
    </submittedName>
</protein>
<evidence type="ECO:0000313" key="2">
    <source>
        <dbReference type="Proteomes" id="UP001234297"/>
    </source>
</evidence>
<organism evidence="1 2">
    <name type="scientific">Persea americana</name>
    <name type="common">Avocado</name>
    <dbReference type="NCBI Taxonomy" id="3435"/>
    <lineage>
        <taxon>Eukaryota</taxon>
        <taxon>Viridiplantae</taxon>
        <taxon>Streptophyta</taxon>
        <taxon>Embryophyta</taxon>
        <taxon>Tracheophyta</taxon>
        <taxon>Spermatophyta</taxon>
        <taxon>Magnoliopsida</taxon>
        <taxon>Magnoliidae</taxon>
        <taxon>Laurales</taxon>
        <taxon>Lauraceae</taxon>
        <taxon>Persea</taxon>
    </lineage>
</organism>
<dbReference type="Proteomes" id="UP001234297">
    <property type="component" value="Chromosome 12"/>
</dbReference>
<dbReference type="EMBL" id="CM056820">
    <property type="protein sequence ID" value="KAJ8615290.1"/>
    <property type="molecule type" value="Genomic_DNA"/>
</dbReference>
<proteinExistence type="predicted"/>
<sequence>MRSRRIEGSGGGGIRIRSPLPSKARDHHRSDWHPDPYREERFSPPLERQRPSRRALSSGERRSASVERRGFPGHFDFDGGRDDSGVQIHPRPLDESFPFQESSHSDYRHRYFDVDIEEKPNSKHVGVSSIGGGSSVGKAAKDKGFLGYGSSGFDGLSKNSLGLDDGMTRSFMLPSDPGYSPSLGFNPSKIGGSSTYPSTSSSFGGHLNTGISEDHRIRFHDRLASSKPPTRETYEEEDKQGMMYSRDVSYPLLSSSSVSQSKAFGPASGSLARDNLFSSYGDGLNLQSVGGFGGTSGKFMDSLDSDGHGVGRKLFDCPMNGPDMELKDVKPYRRSLLSPSRDEPHAYSFLELDERDRGGSRFLSDEPYKTMHPSARGNYSLRDPLGSTFTGPIRDRIDATDSSRGNQRETVGSLWDHQKDDPITSYHDMNRGMPLTVDRLGEPFNPGDTHLEFVTKVTRDHDFMHSGGDDYGYGRDVGSMAYRERLKSPPLSDHDPDIYKLDLDTQRRSNVEGLGVYDPSERTVKRKYVIDEMNGHDSRSAIARSTSRHFQKRNGKDEHEKWVGKDRVGLFASKRLGFGRFPYRMPGKSYSGSHKISSAWLPSKNVPLRMRAVGMQDASMKRQLRPGAPEFHGSFGKRHNFNRPHKFQKGSLDDRHGGVNLQDEDKAPVVKTDPPQGSEEFKQQVQRAFLRFSKQLNENLVQQRRYREQGKAGSLLCFPCGSLSKEFVDTHSLVTHAFNSSKVGLKTDHLGLHKALCVMMGWNSLMAPDNARAYQSIPAAEASALKEDLILWPPLIVIHNSSIGKKNAGEQVVITNERMEEILREMGFRAGSKVCRGKPANHSILVVKFLPTFSGLQEAERLHKYYAENKRGRKEFHQIASDDCISSGKVREAPVGKVEELLLYGYMGIAEDLDKLDFETKKRSLVKSRKEIEAIADASLN</sequence>
<comment type="caution">
    <text evidence="1">The sequence shown here is derived from an EMBL/GenBank/DDBJ whole genome shotgun (WGS) entry which is preliminary data.</text>
</comment>